<evidence type="ECO:0000313" key="7">
    <source>
        <dbReference type="Proteomes" id="UP000247345"/>
    </source>
</evidence>
<sequence>MKKAIYILLITIVVLSCKNEVHVIDYAIISGKIEEGRSKQIIVSNSLSRKVLDTISVNVDGTFNDTIKLKKGYYNLKYGRGKVPMYLETGYNLNITANAKFLDSTLTITGNGSAENHFLKERKNKVKAFNGSENFYMLDEINFTQKLNEEKEIQNKLLVNNKTISANFKSAQQRDIEYNYLSALANYENYHRYYAKEPDFNVSKEFLDPLKNVNYNHEEDYSSFKAYKVLVAKYYREKAKQLSDAENIPEDVARVQTYAAVASNTMKTDLLNSAIFGITITKDLNDYYNAFKTGATDQDQLKKVEDYYSKLKLIQVGEPSPKFEGYENFAGGTTSLDDLKGKYIYIDVWATWCGPCLAQIPALKEMEKAYHGKNIQFLSISVDKPKDYEKWKLMIKDKELGGVQLLADINFDSEFIKDYVIKGIPKFILLDPEGKIVNTNAPRPSEEELKTLFDSLNI</sequence>
<dbReference type="PANTHER" id="PTHR42852:SF6">
    <property type="entry name" value="THIOL:DISULFIDE INTERCHANGE PROTEIN DSBE"/>
    <property type="match status" value="1"/>
</dbReference>
<evidence type="ECO:0000313" key="6">
    <source>
        <dbReference type="EMBL" id="PQJ72186.1"/>
    </source>
</evidence>
<reference evidence="6 7" key="1">
    <citation type="submission" date="2016-12" db="EMBL/GenBank/DDBJ databases">
        <title>Trade-off between light-utilization and light-protection in marine flavobacteria.</title>
        <authorList>
            <person name="Kumagai Y."/>
            <person name="Yoshizawa S."/>
            <person name="Kogure K."/>
            <person name="Iwasaki W."/>
        </authorList>
    </citation>
    <scope>NUCLEOTIDE SEQUENCE [LARGE SCALE GENOMIC DNA]</scope>
    <source>
        <strain evidence="6 7">KCTC 12100</strain>
    </source>
</reference>
<dbReference type="EMBL" id="MSCK01000001">
    <property type="protein sequence ID" value="PQJ72186.1"/>
    <property type="molecule type" value="Genomic_DNA"/>
</dbReference>
<dbReference type="SUPFAM" id="SSF52833">
    <property type="entry name" value="Thioredoxin-like"/>
    <property type="match status" value="1"/>
</dbReference>
<keyword evidence="3" id="KW-1015">Disulfide bond</keyword>
<dbReference type="GO" id="GO:0016491">
    <property type="term" value="F:oxidoreductase activity"/>
    <property type="evidence" value="ECO:0007669"/>
    <property type="project" value="InterPro"/>
</dbReference>
<evidence type="ECO:0000256" key="4">
    <source>
        <dbReference type="ARBA" id="ARBA00023284"/>
    </source>
</evidence>
<dbReference type="Proteomes" id="UP000247345">
    <property type="component" value="Unassembled WGS sequence"/>
</dbReference>
<dbReference type="InterPro" id="IPR036249">
    <property type="entry name" value="Thioredoxin-like_sf"/>
</dbReference>
<dbReference type="InterPro" id="IPR050553">
    <property type="entry name" value="Thioredoxin_ResA/DsbE_sf"/>
</dbReference>
<name>A0A2P6CB98_9FLAO</name>
<keyword evidence="4" id="KW-0676">Redox-active center</keyword>
<dbReference type="GO" id="GO:0017004">
    <property type="term" value="P:cytochrome complex assembly"/>
    <property type="evidence" value="ECO:0007669"/>
    <property type="project" value="UniProtKB-KW"/>
</dbReference>
<dbReference type="InterPro" id="IPR000866">
    <property type="entry name" value="AhpC/TSA"/>
</dbReference>
<dbReference type="InterPro" id="IPR013766">
    <property type="entry name" value="Thioredoxin_domain"/>
</dbReference>
<dbReference type="AlphaFoldDB" id="A0A2P6CB98"/>
<organism evidence="6 7">
    <name type="scientific">Polaribacter butkevichii</name>
    <dbReference type="NCBI Taxonomy" id="218490"/>
    <lineage>
        <taxon>Bacteria</taxon>
        <taxon>Pseudomonadati</taxon>
        <taxon>Bacteroidota</taxon>
        <taxon>Flavobacteriia</taxon>
        <taxon>Flavobacteriales</taxon>
        <taxon>Flavobacteriaceae</taxon>
    </lineage>
</organism>
<dbReference type="Pfam" id="PF00578">
    <property type="entry name" value="AhpC-TSA"/>
    <property type="match status" value="1"/>
</dbReference>
<comment type="subcellular location">
    <subcellularLocation>
        <location evidence="1">Cell envelope</location>
    </subcellularLocation>
</comment>
<dbReference type="GO" id="GO:0016209">
    <property type="term" value="F:antioxidant activity"/>
    <property type="evidence" value="ECO:0007669"/>
    <property type="project" value="InterPro"/>
</dbReference>
<evidence type="ECO:0000256" key="3">
    <source>
        <dbReference type="ARBA" id="ARBA00023157"/>
    </source>
</evidence>
<dbReference type="OrthoDB" id="743079at2"/>
<proteinExistence type="predicted"/>
<dbReference type="PROSITE" id="PS51352">
    <property type="entry name" value="THIOREDOXIN_2"/>
    <property type="match status" value="1"/>
</dbReference>
<dbReference type="PANTHER" id="PTHR42852">
    <property type="entry name" value="THIOL:DISULFIDE INTERCHANGE PROTEIN DSBE"/>
    <property type="match status" value="1"/>
</dbReference>
<feature type="domain" description="Thioredoxin" evidence="5">
    <location>
        <begin position="314"/>
        <end position="458"/>
    </location>
</feature>
<protein>
    <recommendedName>
        <fullName evidence="5">Thioredoxin domain-containing protein</fullName>
    </recommendedName>
</protein>
<comment type="caution">
    <text evidence="6">The sequence shown here is derived from an EMBL/GenBank/DDBJ whole genome shotgun (WGS) entry which is preliminary data.</text>
</comment>
<dbReference type="CDD" id="cd02966">
    <property type="entry name" value="TlpA_like_family"/>
    <property type="match status" value="1"/>
</dbReference>
<evidence type="ECO:0000256" key="2">
    <source>
        <dbReference type="ARBA" id="ARBA00022748"/>
    </source>
</evidence>
<dbReference type="Gene3D" id="3.40.30.10">
    <property type="entry name" value="Glutaredoxin"/>
    <property type="match status" value="1"/>
</dbReference>
<dbReference type="PROSITE" id="PS51257">
    <property type="entry name" value="PROKAR_LIPOPROTEIN"/>
    <property type="match status" value="1"/>
</dbReference>
<evidence type="ECO:0000259" key="5">
    <source>
        <dbReference type="PROSITE" id="PS51352"/>
    </source>
</evidence>
<dbReference type="GO" id="GO:0030313">
    <property type="term" value="C:cell envelope"/>
    <property type="evidence" value="ECO:0007669"/>
    <property type="project" value="UniProtKB-SubCell"/>
</dbReference>
<evidence type="ECO:0000256" key="1">
    <source>
        <dbReference type="ARBA" id="ARBA00004196"/>
    </source>
</evidence>
<keyword evidence="7" id="KW-1185">Reference proteome</keyword>
<dbReference type="RefSeq" id="WP_105047846.1">
    <property type="nucleotide sequence ID" value="NZ_CP150661.1"/>
</dbReference>
<accession>A0A2P6CB98</accession>
<gene>
    <name evidence="6" type="ORF">BTO14_02495</name>
</gene>
<keyword evidence="2" id="KW-0201">Cytochrome c-type biogenesis</keyword>